<reference evidence="1 2" key="1">
    <citation type="journal article" date="2024" name="Science">
        <title>Giant polyketide synthase enzymes in the biosynthesis of giant marine polyether toxins.</title>
        <authorList>
            <person name="Fallon T.R."/>
            <person name="Shende V.V."/>
            <person name="Wierzbicki I.H."/>
            <person name="Pendleton A.L."/>
            <person name="Watervoot N.F."/>
            <person name="Auber R.P."/>
            <person name="Gonzalez D.J."/>
            <person name="Wisecaver J.H."/>
            <person name="Moore B.S."/>
        </authorList>
    </citation>
    <scope>NUCLEOTIDE SEQUENCE [LARGE SCALE GENOMIC DNA]</scope>
    <source>
        <strain evidence="1 2">12B1</strain>
    </source>
</reference>
<dbReference type="EMBL" id="JBGBPQ010000020">
    <property type="protein sequence ID" value="KAL1504205.1"/>
    <property type="molecule type" value="Genomic_DNA"/>
</dbReference>
<proteinExistence type="predicted"/>
<evidence type="ECO:0000313" key="1">
    <source>
        <dbReference type="EMBL" id="KAL1504205.1"/>
    </source>
</evidence>
<sequence length="299" mass="34046">MHLLLRFAPEQIPYQRDRYCNFRRLLPLPPWRIAADMQADSLEHQRTLRSMAIALERICSTNIDMRSSSPTVFDAVAVPAMSIHCYLVRMRRYTKFDFSCFLVALTYIDRLCHQGPSFCPTMHNIHRLLVASLLVASKATDDVFHANLFMAQCGGIHVHELNKLELELCRRLSWALMPSAAHLHRLRKALEDESSSYWDSWTNVPKQASTCDDIIQPCKEDDGHESTQQKRMPHAKSFQDHLGRMLFGAGSTCESSTAESAVQQKHAALDRKIAPPSPGSPRSVFRRIFSEQVFNFGAS</sequence>
<dbReference type="Proteomes" id="UP001515480">
    <property type="component" value="Unassembled WGS sequence"/>
</dbReference>
<dbReference type="SUPFAM" id="SSF47954">
    <property type="entry name" value="Cyclin-like"/>
    <property type="match status" value="1"/>
</dbReference>
<dbReference type="AlphaFoldDB" id="A0AB34ITB2"/>
<gene>
    <name evidence="1" type="ORF">AB1Y20_010614</name>
</gene>
<dbReference type="InterPro" id="IPR036915">
    <property type="entry name" value="Cyclin-like_sf"/>
</dbReference>
<dbReference type="Gene3D" id="1.10.472.10">
    <property type="entry name" value="Cyclin-like"/>
    <property type="match status" value="1"/>
</dbReference>
<name>A0AB34ITB2_PRYPA</name>
<protein>
    <recommendedName>
        <fullName evidence="3">Cyclin</fullName>
    </recommendedName>
</protein>
<dbReference type="InterPro" id="IPR013922">
    <property type="entry name" value="Cyclin_PHO80-like"/>
</dbReference>
<dbReference type="Pfam" id="PF08613">
    <property type="entry name" value="Cyclin"/>
    <property type="match status" value="1"/>
</dbReference>
<organism evidence="1 2">
    <name type="scientific">Prymnesium parvum</name>
    <name type="common">Toxic golden alga</name>
    <dbReference type="NCBI Taxonomy" id="97485"/>
    <lineage>
        <taxon>Eukaryota</taxon>
        <taxon>Haptista</taxon>
        <taxon>Haptophyta</taxon>
        <taxon>Prymnesiophyceae</taxon>
        <taxon>Prymnesiales</taxon>
        <taxon>Prymnesiaceae</taxon>
        <taxon>Prymnesium</taxon>
    </lineage>
</organism>
<accession>A0AB34ITB2</accession>
<dbReference type="PANTHER" id="PTHR15615">
    <property type="match status" value="1"/>
</dbReference>
<comment type="caution">
    <text evidence="1">The sequence shown here is derived from an EMBL/GenBank/DDBJ whole genome shotgun (WGS) entry which is preliminary data.</text>
</comment>
<evidence type="ECO:0008006" key="3">
    <source>
        <dbReference type="Google" id="ProtNLM"/>
    </source>
</evidence>
<dbReference type="GO" id="GO:0019901">
    <property type="term" value="F:protein kinase binding"/>
    <property type="evidence" value="ECO:0007669"/>
    <property type="project" value="InterPro"/>
</dbReference>
<evidence type="ECO:0000313" key="2">
    <source>
        <dbReference type="Proteomes" id="UP001515480"/>
    </source>
</evidence>
<dbReference type="PANTHER" id="PTHR15615:SF108">
    <property type="entry name" value="PROTEIN CNPPD1"/>
    <property type="match status" value="1"/>
</dbReference>
<keyword evidence="2" id="KW-1185">Reference proteome</keyword>